<keyword evidence="5" id="KW-1003">Cell membrane</keyword>
<reference evidence="7 8" key="1">
    <citation type="submission" date="2017-10" db="EMBL/GenBank/DDBJ databases">
        <title>Draft genome of two endophytic bacteria isolated from 'guarana' Paullinia cupana (Mart.) Ducke.</title>
        <authorList>
            <person name="Siqueira K.A."/>
            <person name="Liotti R.G."/>
            <person name="Mendes T.A."/>
            <person name="Soares M.A."/>
        </authorList>
    </citation>
    <scope>NUCLEOTIDE SEQUENCE [LARGE SCALE GENOMIC DNA]</scope>
    <source>
        <strain evidence="7 8">342</strain>
    </source>
</reference>
<evidence type="ECO:0000256" key="5">
    <source>
        <dbReference type="RuleBase" id="RU362123"/>
    </source>
</evidence>
<sequence length="129" mass="14378">MLFSCLAQVIDCFTIRDYLMHKFTLLLFCALLAACTQGNNDSRGEVPSPIAIKRPAYPANAFHQRLTGDVMLSYDVDANGNVINPVVVSDTANGAFNREALNAISGWKYEPNKPYKGMTKNIKFMINRQ</sequence>
<evidence type="ECO:0000256" key="3">
    <source>
        <dbReference type="ARBA" id="ARBA00022989"/>
    </source>
</evidence>
<keyword evidence="2" id="KW-0812">Transmembrane</keyword>
<dbReference type="Gene3D" id="3.30.2420.10">
    <property type="entry name" value="TonB"/>
    <property type="match status" value="1"/>
</dbReference>
<dbReference type="GO" id="GO:0030288">
    <property type="term" value="C:outer membrane-bounded periplasmic space"/>
    <property type="evidence" value="ECO:0007669"/>
    <property type="project" value="InterPro"/>
</dbReference>
<dbReference type="NCBIfam" id="TIGR01352">
    <property type="entry name" value="tonB_Cterm"/>
    <property type="match status" value="1"/>
</dbReference>
<evidence type="ECO:0000256" key="2">
    <source>
        <dbReference type="ARBA" id="ARBA00022692"/>
    </source>
</evidence>
<keyword evidence="8" id="KW-1185">Reference proteome</keyword>
<evidence type="ECO:0000313" key="7">
    <source>
        <dbReference type="EMBL" id="PRD14357.1"/>
    </source>
</evidence>
<dbReference type="AlphaFoldDB" id="A0A2S9I9A5"/>
<keyword evidence="4" id="KW-0472">Membrane</keyword>
<evidence type="ECO:0000259" key="6">
    <source>
        <dbReference type="PROSITE" id="PS52015"/>
    </source>
</evidence>
<dbReference type="PROSITE" id="PS52015">
    <property type="entry name" value="TONB_CTD"/>
    <property type="match status" value="1"/>
</dbReference>
<accession>A0A2S9I9A5</accession>
<dbReference type="GO" id="GO:0015891">
    <property type="term" value="P:siderophore transport"/>
    <property type="evidence" value="ECO:0007669"/>
    <property type="project" value="InterPro"/>
</dbReference>
<dbReference type="Proteomes" id="UP000239181">
    <property type="component" value="Unassembled WGS sequence"/>
</dbReference>
<gene>
    <name evidence="7" type="ORF">CQW29_15935</name>
</gene>
<dbReference type="SUPFAM" id="SSF74653">
    <property type="entry name" value="TolA/TonB C-terminal domain"/>
    <property type="match status" value="1"/>
</dbReference>
<dbReference type="GO" id="GO:0005886">
    <property type="term" value="C:plasma membrane"/>
    <property type="evidence" value="ECO:0007669"/>
    <property type="project" value="UniProtKB-SubCell"/>
</dbReference>
<feature type="domain" description="TonB C-terminal" evidence="6">
    <location>
        <begin position="42"/>
        <end position="129"/>
    </location>
</feature>
<protein>
    <recommendedName>
        <fullName evidence="5">Protein TonB</fullName>
    </recommendedName>
</protein>
<comment type="subcellular location">
    <subcellularLocation>
        <location evidence="5">Cell inner membrane</location>
        <topology evidence="5">Single-pass membrane protein</topology>
        <orientation evidence="5">Periplasmic side</orientation>
    </subcellularLocation>
    <subcellularLocation>
        <location evidence="1">Membrane</location>
        <topology evidence="1">Single-pass membrane protein</topology>
    </subcellularLocation>
</comment>
<proteinExistence type="inferred from homology"/>
<comment type="caution">
    <text evidence="7">The sequence shown here is derived from an EMBL/GenBank/DDBJ whole genome shotgun (WGS) entry which is preliminary data.</text>
</comment>
<keyword evidence="5" id="KW-0653">Protein transport</keyword>
<dbReference type="GO" id="GO:0031992">
    <property type="term" value="F:energy transducer activity"/>
    <property type="evidence" value="ECO:0007669"/>
    <property type="project" value="InterPro"/>
</dbReference>
<comment type="similarity">
    <text evidence="5">Belongs to the TonB family.</text>
</comment>
<name>A0A2S9I9A5_9GAMM</name>
<dbReference type="InterPro" id="IPR037682">
    <property type="entry name" value="TonB_C"/>
</dbReference>
<keyword evidence="5" id="KW-0735">Signal-anchor</keyword>
<dbReference type="GO" id="GO:0055085">
    <property type="term" value="P:transmembrane transport"/>
    <property type="evidence" value="ECO:0007669"/>
    <property type="project" value="InterPro"/>
</dbReference>
<keyword evidence="5" id="KW-0997">Cell inner membrane</keyword>
<dbReference type="EMBL" id="PDET01000011">
    <property type="protein sequence ID" value="PRD14357.1"/>
    <property type="molecule type" value="Genomic_DNA"/>
</dbReference>
<evidence type="ECO:0000256" key="4">
    <source>
        <dbReference type="ARBA" id="ARBA00023136"/>
    </source>
</evidence>
<dbReference type="InterPro" id="IPR006260">
    <property type="entry name" value="TonB/TolA_C"/>
</dbReference>
<dbReference type="GO" id="GO:0015031">
    <property type="term" value="P:protein transport"/>
    <property type="evidence" value="ECO:0007669"/>
    <property type="project" value="UniProtKB-UniRule"/>
</dbReference>
<keyword evidence="3" id="KW-1133">Transmembrane helix</keyword>
<evidence type="ECO:0000256" key="1">
    <source>
        <dbReference type="ARBA" id="ARBA00004167"/>
    </source>
</evidence>
<dbReference type="Pfam" id="PF03544">
    <property type="entry name" value="TonB_C"/>
    <property type="match status" value="1"/>
</dbReference>
<organism evidence="7 8">
    <name type="scientific">Pantoea coffeiphila</name>
    <dbReference type="NCBI Taxonomy" id="1465635"/>
    <lineage>
        <taxon>Bacteria</taxon>
        <taxon>Pseudomonadati</taxon>
        <taxon>Pseudomonadota</taxon>
        <taxon>Gammaproteobacteria</taxon>
        <taxon>Enterobacterales</taxon>
        <taxon>Erwiniaceae</taxon>
        <taxon>Pantoea</taxon>
    </lineage>
</organism>
<dbReference type="PRINTS" id="PR01374">
    <property type="entry name" value="TONBPROTEIN"/>
</dbReference>
<keyword evidence="5" id="KW-0813">Transport</keyword>
<comment type="function">
    <text evidence="5">Interacts with outer membrane receptor proteins that carry out high-affinity binding and energy dependent uptake into the periplasmic space of specific substrates. It could act to transduce energy from the cytoplasmic membrane to specific energy-requiring processes in the outer membrane, resulting in the release into the periplasm of ligands bound by these outer membrane proteins.</text>
</comment>
<dbReference type="InterPro" id="IPR003538">
    <property type="entry name" value="TonB"/>
</dbReference>
<evidence type="ECO:0000313" key="8">
    <source>
        <dbReference type="Proteomes" id="UP000239181"/>
    </source>
</evidence>